<reference evidence="2 3" key="1">
    <citation type="journal article" date="2014" name="BMC Genomics">
        <title>Comparison of environmental and isolate Sulfobacillus genomes reveals diverse carbon, sulfur, nitrogen, and hydrogen metabolisms.</title>
        <authorList>
            <person name="Justice N.B."/>
            <person name="Norman A."/>
            <person name="Brown C.T."/>
            <person name="Singh A."/>
            <person name="Thomas B.C."/>
            <person name="Banfield J.F."/>
        </authorList>
    </citation>
    <scope>NUCLEOTIDE SEQUENCE [LARGE SCALE GENOMIC DNA]</scope>
    <source>
        <strain evidence="2">AMDSBA3</strain>
    </source>
</reference>
<evidence type="ECO:0000313" key="3">
    <source>
        <dbReference type="Proteomes" id="UP000241848"/>
    </source>
</evidence>
<proteinExistence type="predicted"/>
<dbReference type="EMBL" id="PXYV01000027">
    <property type="protein sequence ID" value="PSR21776.1"/>
    <property type="molecule type" value="Genomic_DNA"/>
</dbReference>
<comment type="caution">
    <text evidence="2">The sequence shown here is derived from an EMBL/GenBank/DDBJ whole genome shotgun (WGS) entry which is preliminary data.</text>
</comment>
<dbReference type="InterPro" id="IPR041049">
    <property type="entry name" value="DUF5615"/>
</dbReference>
<sequence>MSIRTSLRILADENIGARVVEALRSAGYDVVSVKEQFPGIRDTDVLRIAHEEQRLIITQDKDFGELAVRLGLPASSGVLLIRIDRGLPHDDAERIVAVVRSRADWSGHFSVVDDERIRMRPLPRKSL</sequence>
<gene>
    <name evidence="2" type="ORF">C7B45_09315</name>
</gene>
<dbReference type="Pfam" id="PF18480">
    <property type="entry name" value="DUF5615"/>
    <property type="match status" value="1"/>
</dbReference>
<feature type="domain" description="DUF5615" evidence="1">
    <location>
        <begin position="8"/>
        <end position="114"/>
    </location>
</feature>
<name>A0A2T2WHS6_9FIRM</name>
<evidence type="ECO:0000313" key="2">
    <source>
        <dbReference type="EMBL" id="PSR21776.1"/>
    </source>
</evidence>
<evidence type="ECO:0000259" key="1">
    <source>
        <dbReference type="Pfam" id="PF18480"/>
    </source>
</evidence>
<accession>A0A2T2WHS6</accession>
<dbReference type="AlphaFoldDB" id="A0A2T2WHS6"/>
<organism evidence="2 3">
    <name type="scientific">Sulfobacillus acidophilus</name>
    <dbReference type="NCBI Taxonomy" id="53633"/>
    <lineage>
        <taxon>Bacteria</taxon>
        <taxon>Bacillati</taxon>
        <taxon>Bacillota</taxon>
        <taxon>Clostridia</taxon>
        <taxon>Eubacteriales</taxon>
        <taxon>Clostridiales Family XVII. Incertae Sedis</taxon>
        <taxon>Sulfobacillus</taxon>
    </lineage>
</organism>
<protein>
    <recommendedName>
        <fullName evidence="1">DUF5615 domain-containing protein</fullName>
    </recommendedName>
</protein>
<dbReference type="Proteomes" id="UP000241848">
    <property type="component" value="Unassembled WGS sequence"/>
</dbReference>